<protein>
    <submittedName>
        <fullName evidence="4">Tape measure protein</fullName>
    </submittedName>
</protein>
<comment type="caution">
    <text evidence="4">The sequence shown here is derived from an EMBL/GenBank/DDBJ whole genome shotgun (WGS) entry which is preliminary data.</text>
</comment>
<dbReference type="NCBIfam" id="TIGR02675">
    <property type="entry name" value="tape_meas_nterm"/>
    <property type="match status" value="1"/>
</dbReference>
<evidence type="ECO:0000256" key="2">
    <source>
        <dbReference type="SAM" id="MobiDB-lite"/>
    </source>
</evidence>
<feature type="coiled-coil region" evidence="1">
    <location>
        <begin position="425"/>
        <end position="459"/>
    </location>
</feature>
<gene>
    <name evidence="4" type="ORF">OKC24_19295</name>
</gene>
<dbReference type="Proteomes" id="UP001209682">
    <property type="component" value="Unassembled WGS sequence"/>
</dbReference>
<feature type="non-terminal residue" evidence="4">
    <location>
        <position position="1"/>
    </location>
</feature>
<evidence type="ECO:0000313" key="4">
    <source>
        <dbReference type="EMBL" id="MCW8041263.1"/>
    </source>
</evidence>
<organism evidence="4 5">
    <name type="scientific">Acinetobacter entericus</name>
    <dbReference type="NCBI Taxonomy" id="2989714"/>
    <lineage>
        <taxon>Bacteria</taxon>
        <taxon>Pseudomonadati</taxon>
        <taxon>Pseudomonadota</taxon>
        <taxon>Gammaproteobacteria</taxon>
        <taxon>Moraxellales</taxon>
        <taxon>Moraxellaceae</taxon>
        <taxon>Acinetobacter</taxon>
    </lineage>
</organism>
<dbReference type="Pfam" id="PF20155">
    <property type="entry name" value="TMP_3"/>
    <property type="match status" value="1"/>
</dbReference>
<accession>A0ABT3NNY4</accession>
<keyword evidence="5" id="KW-1185">Reference proteome</keyword>
<dbReference type="InterPro" id="IPR013491">
    <property type="entry name" value="Tape_meas_N"/>
</dbReference>
<name>A0ABT3NNY4_9GAMM</name>
<evidence type="ECO:0000256" key="1">
    <source>
        <dbReference type="SAM" id="Coils"/>
    </source>
</evidence>
<feature type="coiled-coil region" evidence="1">
    <location>
        <begin position="300"/>
        <end position="334"/>
    </location>
</feature>
<keyword evidence="1" id="KW-0175">Coiled coil</keyword>
<feature type="domain" description="Tape measure protein N-terminal" evidence="3">
    <location>
        <begin position="1"/>
        <end position="89"/>
    </location>
</feature>
<feature type="region of interest" description="Disordered" evidence="2">
    <location>
        <begin position="894"/>
        <end position="913"/>
    </location>
</feature>
<reference evidence="4 5" key="1">
    <citation type="submission" date="2022-11" db="EMBL/GenBank/DDBJ databases">
        <title>Acinetobacter entericus sp. nov., isolated from the gut of the plastic-eating larvae of the Coleoptera insect Zophobas atratus.</title>
        <authorList>
            <person name="Dong X."/>
            <person name="Yang Y."/>
        </authorList>
    </citation>
    <scope>NUCLEOTIDE SEQUENCE [LARGE SCALE GENOMIC DNA]</scope>
    <source>
        <strain evidence="4 5">BIT-DXN8</strain>
    </source>
</reference>
<sequence>GVLRGDEFNSIMEQAPGISSALAKSLGVTTGELRKMAENGELSAERVVKALQSQSAAIEADYAKFPTTIGNALQRISTQWQILIGTMDQANGASATVAQWLVMLADNMGIVETLLNDIGSGFIWVGDQLSFIDVSVFESLKSALSSAYDAVKDVISTLVDFGKTIVDILGTSLSNALAVLSSFTGEATAAGEQVGFFERVLQGLSITFGFIADGATAIKIGVNLLAGAFFDLASAANSVMAAVTWGDVSKQFAANADVMKDKAKQYYAEADKDAIAFESKGVQRMKEAAQTQDEKNAETVANNKATFAELIQQNEELTQKSKALADERAAIDAQLNQARKDGNQSAIDSILQKSNELETREKAHATTKAKLDSDTLASAQATAEAAIKANGGVMDGVMQADLLTKGYIATIDEAGKVSVQASESAAQAAENARVKEEALKLAKDNVKMADEELLAYQKQAAVERVLLDKQIEEAKRTGDLNALASAQASADAINAKENELKANREIRIAELNNATTGSGQVAESAYSRASAAAKLFGVDLDVSLNKVSKSFSSSGNELDGLKTKLGEAGYTGKQAGDVLYQAWEDWLSKAKSQAEIDMAKAKLQEFGDQGKVSTAQVEQGLIAIKMQAQKLPDDIDPVTKSFKRLGIETKENLKLAAQQALMDFINVRDSGKATAEGVQKAYEKAAQSAAASGDAGRIAAVNAMNAGRNLEVQIDATGKAVVKTMDDWSKSNDRVRDSASGIGDGYRSAGKVAREEAKSSTEAWSDAVAAASEQFDAEMKRQSKSLSEGIYNYNSYSKADVLSQLKSKGYDDKEAEKLAGTIWSKAMEADRDAKADGMSKTGNTAIRTLISQEFDAAAAKGLTTQWGTNKINDLLRQMTASNLVSTGPSPKAVDVNSLAPSASTPVPRVTATPTSRTVQNNISINGKTISIPVAEENQGNFNDFLSELETLKNRM</sequence>
<evidence type="ECO:0000313" key="5">
    <source>
        <dbReference type="Proteomes" id="UP001209682"/>
    </source>
</evidence>
<proteinExistence type="predicted"/>
<evidence type="ECO:0000259" key="3">
    <source>
        <dbReference type="Pfam" id="PF20155"/>
    </source>
</evidence>
<dbReference type="EMBL" id="JAPEQW010000074">
    <property type="protein sequence ID" value="MCW8041263.1"/>
    <property type="molecule type" value="Genomic_DNA"/>
</dbReference>
<dbReference type="RefSeq" id="WP_265466246.1">
    <property type="nucleotide sequence ID" value="NZ_JAPEQW010000074.1"/>
</dbReference>